<proteinExistence type="predicted"/>
<dbReference type="OrthoDB" id="4307358at2"/>
<dbReference type="InterPro" id="IPR050415">
    <property type="entry name" value="MRET"/>
</dbReference>
<dbReference type="GO" id="GO:0046872">
    <property type="term" value="F:metal ion binding"/>
    <property type="evidence" value="ECO:0007669"/>
    <property type="project" value="UniProtKB-KW"/>
</dbReference>
<dbReference type="PANTHER" id="PTHR47354">
    <property type="entry name" value="NADH OXIDOREDUCTASE HCR"/>
    <property type="match status" value="1"/>
</dbReference>
<dbReference type="InterPro" id="IPR017938">
    <property type="entry name" value="Riboflavin_synthase-like_b-brl"/>
</dbReference>
<dbReference type="CDD" id="cd06185">
    <property type="entry name" value="PDR_like"/>
    <property type="match status" value="1"/>
</dbReference>
<evidence type="ECO:0000313" key="12">
    <source>
        <dbReference type="Proteomes" id="UP000247892"/>
    </source>
</evidence>
<dbReference type="Gene3D" id="3.10.20.30">
    <property type="match status" value="1"/>
</dbReference>
<evidence type="ECO:0000256" key="5">
    <source>
        <dbReference type="ARBA" id="ARBA00023002"/>
    </source>
</evidence>
<dbReference type="Proteomes" id="UP000247892">
    <property type="component" value="Unassembled WGS sequence"/>
</dbReference>
<feature type="domain" description="FAD-binding FR-type" evidence="10">
    <location>
        <begin position="3"/>
        <end position="105"/>
    </location>
</feature>
<dbReference type="PANTHER" id="PTHR47354:SF1">
    <property type="entry name" value="CARNITINE MONOOXYGENASE REDUCTASE SUBUNIT"/>
    <property type="match status" value="1"/>
</dbReference>
<evidence type="ECO:0008006" key="13">
    <source>
        <dbReference type="Google" id="ProtNLM"/>
    </source>
</evidence>
<dbReference type="SUPFAM" id="SSF63380">
    <property type="entry name" value="Riboflavin synthase domain-like"/>
    <property type="match status" value="1"/>
</dbReference>
<dbReference type="InterPro" id="IPR001041">
    <property type="entry name" value="2Fe-2S_ferredoxin-type"/>
</dbReference>
<evidence type="ECO:0000256" key="6">
    <source>
        <dbReference type="ARBA" id="ARBA00023004"/>
    </source>
</evidence>
<evidence type="ECO:0000256" key="1">
    <source>
        <dbReference type="ARBA" id="ARBA00001974"/>
    </source>
</evidence>
<dbReference type="AlphaFoldDB" id="A0A318LLF8"/>
<dbReference type="RefSeq" id="WP_110339563.1">
    <property type="nucleotide sequence ID" value="NZ_MASU01000008.1"/>
</dbReference>
<dbReference type="InterPro" id="IPR036010">
    <property type="entry name" value="2Fe-2S_ferredoxin-like_sf"/>
</dbReference>
<evidence type="ECO:0000256" key="7">
    <source>
        <dbReference type="ARBA" id="ARBA00023014"/>
    </source>
</evidence>
<dbReference type="EMBL" id="MASU01000008">
    <property type="protein sequence ID" value="PXY29747.1"/>
    <property type="molecule type" value="Genomic_DNA"/>
</dbReference>
<keyword evidence="7" id="KW-0411">Iron-sulfur</keyword>
<sequence>MSTPAFPLRITAKDLLTPSVCRFELRAPDGSALPAFTPGAHLTVHTPSGAARSYSLTGDPAERDRYVIAVAREDGGRGGSVSLVDDTRAGDELAVSAPSNSFELRPSQRYLLIAGGIGITPIRAMFRHLRRRGADVRLVYLTRSPEHTAFLGEFTVDDETVVLHHSGAGAGRLDLWPYLAEPREDTRVYCCGPAGLLADVRALTMHWRPSRVHFEDFAGVAGTDGTALPFRATWRPTGQTVAVPADTTLLNALRDAAIEVPSSCESGTCGTCRVRLYAGEPEHRDLVLDADQRRRFVMPCVSRAEGESLEIGPDVATSGEYPAPADNQ</sequence>
<keyword evidence="5" id="KW-0560">Oxidoreductase</keyword>
<keyword evidence="3" id="KW-0001">2Fe-2S</keyword>
<dbReference type="SUPFAM" id="SSF54292">
    <property type="entry name" value="2Fe-2S ferredoxin-like"/>
    <property type="match status" value="1"/>
</dbReference>
<evidence type="ECO:0000256" key="3">
    <source>
        <dbReference type="ARBA" id="ARBA00022714"/>
    </source>
</evidence>
<dbReference type="Gene3D" id="3.40.50.80">
    <property type="entry name" value="Nucleotide-binding domain of ferredoxin-NADP reductase (FNR) module"/>
    <property type="match status" value="1"/>
</dbReference>
<evidence type="ECO:0000313" key="11">
    <source>
        <dbReference type="EMBL" id="PXY29747.1"/>
    </source>
</evidence>
<accession>A0A318LLF8</accession>
<dbReference type="GO" id="GO:0051537">
    <property type="term" value="F:2 iron, 2 sulfur cluster binding"/>
    <property type="evidence" value="ECO:0007669"/>
    <property type="project" value="UniProtKB-KW"/>
</dbReference>
<evidence type="ECO:0000259" key="9">
    <source>
        <dbReference type="PROSITE" id="PS51085"/>
    </source>
</evidence>
<gene>
    <name evidence="11" type="ORF">BA062_21480</name>
</gene>
<dbReference type="InterPro" id="IPR017927">
    <property type="entry name" value="FAD-bd_FR_type"/>
</dbReference>
<dbReference type="SUPFAM" id="SSF52343">
    <property type="entry name" value="Ferredoxin reductase-like, C-terminal NADP-linked domain"/>
    <property type="match status" value="1"/>
</dbReference>
<organism evidence="11 12">
    <name type="scientific">Prauserella flavalba</name>
    <dbReference type="NCBI Taxonomy" id="1477506"/>
    <lineage>
        <taxon>Bacteria</taxon>
        <taxon>Bacillati</taxon>
        <taxon>Actinomycetota</taxon>
        <taxon>Actinomycetes</taxon>
        <taxon>Pseudonocardiales</taxon>
        <taxon>Pseudonocardiaceae</taxon>
        <taxon>Prauserella</taxon>
    </lineage>
</organism>
<reference evidence="11 12" key="1">
    <citation type="submission" date="2016-07" db="EMBL/GenBank/DDBJ databases">
        <title>Draft genome sequence of Prauserella sp. YIM 121212, isolated from alkaline soil.</title>
        <authorList>
            <person name="Ruckert C."/>
            <person name="Albersmeier A."/>
            <person name="Jiang C.-L."/>
            <person name="Jiang Y."/>
            <person name="Kalinowski J."/>
            <person name="Schneider O."/>
            <person name="Winkler A."/>
            <person name="Zotchev S.B."/>
        </authorList>
    </citation>
    <scope>NUCLEOTIDE SEQUENCE [LARGE SCALE GENOMIC DNA]</scope>
    <source>
        <strain evidence="11 12">YIM 121212</strain>
    </source>
</reference>
<evidence type="ECO:0000256" key="8">
    <source>
        <dbReference type="SAM" id="MobiDB-lite"/>
    </source>
</evidence>
<comment type="caution">
    <text evidence="11">The sequence shown here is derived from an EMBL/GenBank/DDBJ whole genome shotgun (WGS) entry which is preliminary data.</text>
</comment>
<dbReference type="PRINTS" id="PR00409">
    <property type="entry name" value="PHDIOXRDTASE"/>
</dbReference>
<dbReference type="InterPro" id="IPR012675">
    <property type="entry name" value="Beta-grasp_dom_sf"/>
</dbReference>
<feature type="domain" description="2Fe-2S ferredoxin-type" evidence="9">
    <location>
        <begin position="230"/>
        <end position="317"/>
    </location>
</feature>
<keyword evidence="4" id="KW-0479">Metal-binding</keyword>
<dbReference type="PROSITE" id="PS51384">
    <property type="entry name" value="FAD_FR"/>
    <property type="match status" value="1"/>
</dbReference>
<dbReference type="Gene3D" id="2.40.30.10">
    <property type="entry name" value="Translation factors"/>
    <property type="match status" value="1"/>
</dbReference>
<name>A0A318LLF8_9PSEU</name>
<evidence type="ECO:0000256" key="2">
    <source>
        <dbReference type="ARBA" id="ARBA00022630"/>
    </source>
</evidence>
<dbReference type="InterPro" id="IPR039261">
    <property type="entry name" value="FNR_nucleotide-bd"/>
</dbReference>
<feature type="region of interest" description="Disordered" evidence="8">
    <location>
        <begin position="309"/>
        <end position="328"/>
    </location>
</feature>
<keyword evidence="2" id="KW-0285">Flavoprotein</keyword>
<protein>
    <recommendedName>
        <fullName evidence="13">Phthalate 4,5-dioxygenase reductase subunit</fullName>
    </recommendedName>
</protein>
<dbReference type="Pfam" id="PF00111">
    <property type="entry name" value="Fer2"/>
    <property type="match status" value="1"/>
</dbReference>
<keyword evidence="12" id="KW-1185">Reference proteome</keyword>
<dbReference type="PROSITE" id="PS00197">
    <property type="entry name" value="2FE2S_FER_1"/>
    <property type="match status" value="1"/>
</dbReference>
<dbReference type="CDD" id="cd00207">
    <property type="entry name" value="fer2"/>
    <property type="match status" value="1"/>
</dbReference>
<evidence type="ECO:0000256" key="4">
    <source>
        <dbReference type="ARBA" id="ARBA00022723"/>
    </source>
</evidence>
<comment type="cofactor">
    <cofactor evidence="1">
        <name>FAD</name>
        <dbReference type="ChEBI" id="CHEBI:57692"/>
    </cofactor>
</comment>
<dbReference type="GO" id="GO:0016491">
    <property type="term" value="F:oxidoreductase activity"/>
    <property type="evidence" value="ECO:0007669"/>
    <property type="project" value="UniProtKB-KW"/>
</dbReference>
<evidence type="ECO:0000259" key="10">
    <source>
        <dbReference type="PROSITE" id="PS51384"/>
    </source>
</evidence>
<keyword evidence="6" id="KW-0408">Iron</keyword>
<dbReference type="InterPro" id="IPR006058">
    <property type="entry name" value="2Fe2S_fd_BS"/>
</dbReference>
<dbReference type="PROSITE" id="PS51085">
    <property type="entry name" value="2FE2S_FER_2"/>
    <property type="match status" value="1"/>
</dbReference>